<protein>
    <recommendedName>
        <fullName evidence="5">Adhesin domain-containing protein</fullName>
    </recommendedName>
</protein>
<feature type="compositionally biased region" description="Pro residues" evidence="1">
    <location>
        <begin position="128"/>
        <end position="140"/>
    </location>
</feature>
<feature type="transmembrane region" description="Helical" evidence="2">
    <location>
        <begin position="204"/>
        <end position="223"/>
    </location>
</feature>
<feature type="compositionally biased region" description="Low complexity" evidence="1">
    <location>
        <begin position="141"/>
        <end position="153"/>
    </location>
</feature>
<accession>A0ABR4PSG8</accession>
<comment type="caution">
    <text evidence="3">The sequence shown here is derived from an EMBL/GenBank/DDBJ whole genome shotgun (WGS) entry which is preliminary data.</text>
</comment>
<feature type="compositionally biased region" description="Low complexity" evidence="1">
    <location>
        <begin position="89"/>
        <end position="114"/>
    </location>
</feature>
<dbReference type="EMBL" id="JBFCZG010000002">
    <property type="protein sequence ID" value="KAL3426314.1"/>
    <property type="molecule type" value="Genomic_DNA"/>
</dbReference>
<feature type="compositionally biased region" description="Polar residues" evidence="1">
    <location>
        <begin position="64"/>
        <end position="88"/>
    </location>
</feature>
<feature type="compositionally biased region" description="Pro residues" evidence="1">
    <location>
        <begin position="235"/>
        <end position="249"/>
    </location>
</feature>
<organism evidence="3 4">
    <name type="scientific">Phlyctema vagabunda</name>
    <dbReference type="NCBI Taxonomy" id="108571"/>
    <lineage>
        <taxon>Eukaryota</taxon>
        <taxon>Fungi</taxon>
        <taxon>Dikarya</taxon>
        <taxon>Ascomycota</taxon>
        <taxon>Pezizomycotina</taxon>
        <taxon>Leotiomycetes</taxon>
        <taxon>Helotiales</taxon>
        <taxon>Dermateaceae</taxon>
        <taxon>Phlyctema</taxon>
    </lineage>
</organism>
<evidence type="ECO:0000313" key="4">
    <source>
        <dbReference type="Proteomes" id="UP001629113"/>
    </source>
</evidence>
<feature type="compositionally biased region" description="Polar residues" evidence="1">
    <location>
        <begin position="16"/>
        <end position="25"/>
    </location>
</feature>
<proteinExistence type="predicted"/>
<keyword evidence="4" id="KW-1185">Reference proteome</keyword>
<sequence length="739" mass="80020">MPFSDNLYSAEDDSDNASFSDQLSPSDGYFNRSDIPPNVMVPDPSLEQSSGAEAKAREAREEAQSNAESQYTNTASPAISNSTPSQLYTSAPSNASPRSPPTSQTFSSPTSPRRLYNSMYTSQSPLMAGPPPAYSPPLPSSTPTSPQNTSPGTYNTFTPSRLEEGNHSEPQSMGAPPSQPTEETPLWTQRHYKTWARRALFQKVLYIALIASVIAAILAGIFGPGHSHNSKDPSPGTPKEPVMTPPTGPNDPEKVDPPPWKLPGKTGSPYCSYATHKAEESTFAWPMDTKLSIKQTTNNDYEGRNTKPVSVTGEIRIRPIPKNADHGPSAGYFTSYVYTSHPNLRVERSFDVDGRSLLIRTQRNQVVDTSGPHCISIEVTAWIPEGAQFESLSVDTVELTQRVFDGINLKTSNPSSFSSTSGGIHFPDVDLSAPGWKKSFLDKYNIDASSERDEFASEGAPILPDFDYDSRHIVIQTVSGSISGSYPLYDYLGVTSISGSVNIAVTPHKISEVAPLPAQLEIKTTSSSVKVHHPIHGASANVPPRNYITRVDTSSGSIHGDFIVGSQGTFQSQSGSVNLEVLPVLNSAKNSEFATSTISGSTHINLLDPIFLSVTNQERTPENVGSKPIENKDPYQELLPPNLPVDVKITDSKIRNLTSTHSSKSGTLNLQYPPAWEGYIYAKSLGSGSISLDGQDIEVITDHSRDWVHREVVARKPRGVEKASSVSIDSLSGSIHFKV</sequence>
<keyword evidence="2" id="KW-0472">Membrane</keyword>
<name>A0ABR4PSG8_9HELO</name>
<feature type="region of interest" description="Disordered" evidence="1">
    <location>
        <begin position="1"/>
        <end position="185"/>
    </location>
</feature>
<evidence type="ECO:0000256" key="2">
    <source>
        <dbReference type="SAM" id="Phobius"/>
    </source>
</evidence>
<feature type="compositionally biased region" description="Basic and acidic residues" evidence="1">
    <location>
        <begin position="54"/>
        <end position="63"/>
    </location>
</feature>
<keyword evidence="2" id="KW-1133">Transmembrane helix</keyword>
<feature type="region of interest" description="Disordered" evidence="1">
    <location>
        <begin position="227"/>
        <end position="263"/>
    </location>
</feature>
<keyword evidence="2" id="KW-0812">Transmembrane</keyword>
<gene>
    <name evidence="3" type="ORF">PVAG01_03105</name>
</gene>
<evidence type="ECO:0000313" key="3">
    <source>
        <dbReference type="EMBL" id="KAL3426314.1"/>
    </source>
</evidence>
<dbReference type="Proteomes" id="UP001629113">
    <property type="component" value="Unassembled WGS sequence"/>
</dbReference>
<evidence type="ECO:0000256" key="1">
    <source>
        <dbReference type="SAM" id="MobiDB-lite"/>
    </source>
</evidence>
<evidence type="ECO:0008006" key="5">
    <source>
        <dbReference type="Google" id="ProtNLM"/>
    </source>
</evidence>
<reference evidence="3 4" key="1">
    <citation type="submission" date="2024-06" db="EMBL/GenBank/DDBJ databases">
        <title>Complete genome of Phlyctema vagabunda strain 19-DSS-EL-015.</title>
        <authorList>
            <person name="Fiorenzani C."/>
        </authorList>
    </citation>
    <scope>NUCLEOTIDE SEQUENCE [LARGE SCALE GENOMIC DNA]</scope>
    <source>
        <strain evidence="3 4">19-DSS-EL-015</strain>
    </source>
</reference>